<dbReference type="InterPro" id="IPR048567">
    <property type="entry name" value="CyanoTRADDas_TM"/>
</dbReference>
<dbReference type="Proteomes" id="UP000013243">
    <property type="component" value="Plasmid unnamed1"/>
</dbReference>
<dbReference type="Pfam" id="PF20712">
    <property type="entry name" value="CyanoTRADDas_TM"/>
    <property type="match status" value="1"/>
</dbReference>
<dbReference type="RefSeq" id="WP_005612409.1">
    <property type="nucleotide sequence ID" value="NZ_CP015231.1"/>
</dbReference>
<dbReference type="OrthoDB" id="7855446at2"/>
<accession>A0A1B1A8Q1</accession>
<keyword evidence="2" id="KW-0812">Transmembrane</keyword>
<keyword evidence="2" id="KW-0472">Membrane</keyword>
<keyword evidence="2" id="KW-1133">Transmembrane helix</keyword>
<evidence type="ECO:0000313" key="4">
    <source>
        <dbReference type="EMBL" id="ANP42921.1"/>
    </source>
</evidence>
<feature type="coiled-coil region" evidence="1">
    <location>
        <begin position="13"/>
        <end position="40"/>
    </location>
</feature>
<evidence type="ECO:0000259" key="3">
    <source>
        <dbReference type="Pfam" id="PF20712"/>
    </source>
</evidence>
<dbReference type="KEGG" id="rmb:K529_019345"/>
<geneLocation type="plasmid" evidence="4 5">
    <name>unnamed1</name>
</geneLocation>
<dbReference type="EMBL" id="CP015231">
    <property type="protein sequence ID" value="ANP42921.1"/>
    <property type="molecule type" value="Genomic_DNA"/>
</dbReference>
<sequence length="185" mass="20327">MFFDVVSLTSELIKISKEERAEARTEKKDLLNKLENASGEDIFKLMNLISFANMDEFVAEARLHAQQSFKICMFSAIAGFIIICVSVGYGIYFQLNNIEGLSASYLGAVAGLVTEGISAIFFSLYSKTTTQVNHLHDRLLGSQSAYSALLSTSLLSGEKAREEQIISVSNKFMSRLDGLDKSGSI</sequence>
<evidence type="ECO:0000256" key="1">
    <source>
        <dbReference type="SAM" id="Coils"/>
    </source>
</evidence>
<feature type="domain" description="Cyanobacterial TRADD-N associated 2 transmembrane" evidence="3">
    <location>
        <begin position="61"/>
        <end position="131"/>
    </location>
</feature>
<proteinExistence type="predicted"/>
<feature type="transmembrane region" description="Helical" evidence="2">
    <location>
        <begin position="71"/>
        <end position="93"/>
    </location>
</feature>
<name>A0A1B1A8Q1_9RHOB</name>
<protein>
    <recommendedName>
        <fullName evidence="3">Cyanobacterial TRADD-N associated 2 transmembrane domain-containing protein</fullName>
    </recommendedName>
</protein>
<organism evidence="4 5">
    <name type="scientific">Tritonibacter mobilis F1926</name>
    <dbReference type="NCBI Taxonomy" id="1265309"/>
    <lineage>
        <taxon>Bacteria</taxon>
        <taxon>Pseudomonadati</taxon>
        <taxon>Pseudomonadota</taxon>
        <taxon>Alphaproteobacteria</taxon>
        <taxon>Rhodobacterales</taxon>
        <taxon>Paracoccaceae</taxon>
        <taxon>Tritonibacter</taxon>
    </lineage>
</organism>
<reference evidence="4 5" key="1">
    <citation type="journal article" date="2016" name="ISME J.">
        <title>Global occurrence and heterogeneity of the Roseobacter-clade species Ruegeria mobilis.</title>
        <authorList>
            <person name="Sonnenschein E."/>
            <person name="Gram L."/>
        </authorList>
    </citation>
    <scope>NUCLEOTIDE SEQUENCE [LARGE SCALE GENOMIC DNA]</scope>
    <source>
        <strain evidence="4 5">F1926</strain>
        <plasmid evidence="4 5">unnamed1</plasmid>
    </source>
</reference>
<dbReference type="GeneID" id="28252037"/>
<keyword evidence="1" id="KW-0175">Coiled coil</keyword>
<gene>
    <name evidence="4" type="ORF">K529_019345</name>
</gene>
<feature type="transmembrane region" description="Helical" evidence="2">
    <location>
        <begin position="105"/>
        <end position="125"/>
    </location>
</feature>
<dbReference type="AlphaFoldDB" id="A0A1B1A8Q1"/>
<evidence type="ECO:0000313" key="5">
    <source>
        <dbReference type="Proteomes" id="UP000013243"/>
    </source>
</evidence>
<evidence type="ECO:0000256" key="2">
    <source>
        <dbReference type="SAM" id="Phobius"/>
    </source>
</evidence>
<keyword evidence="4" id="KW-0614">Plasmid</keyword>